<dbReference type="RefSeq" id="WP_116709881.1">
    <property type="nucleotide sequence ID" value="NZ_QEKW01000012.1"/>
</dbReference>
<keyword evidence="3" id="KW-1185">Reference proteome</keyword>
<feature type="domain" description="Phosphoribosyltransferase" evidence="1">
    <location>
        <begin position="7"/>
        <end position="159"/>
    </location>
</feature>
<dbReference type="InterPro" id="IPR000836">
    <property type="entry name" value="PRTase_dom"/>
</dbReference>
<comment type="caution">
    <text evidence="2">The sequence shown here is derived from an EMBL/GenBank/DDBJ whole genome shotgun (WGS) entry which is preliminary data.</text>
</comment>
<evidence type="ECO:0000313" key="2">
    <source>
        <dbReference type="EMBL" id="PVZ06837.1"/>
    </source>
</evidence>
<proteinExistence type="predicted"/>
<dbReference type="InterPro" id="IPR029058">
    <property type="entry name" value="AB_hydrolase_fold"/>
</dbReference>
<dbReference type="Gene3D" id="3.40.50.1820">
    <property type="entry name" value="alpha/beta hydrolase"/>
    <property type="match status" value="1"/>
</dbReference>
<organism evidence="2 3">
    <name type="scientific">Actinomycetospora cinnamomea</name>
    <dbReference type="NCBI Taxonomy" id="663609"/>
    <lineage>
        <taxon>Bacteria</taxon>
        <taxon>Bacillati</taxon>
        <taxon>Actinomycetota</taxon>
        <taxon>Actinomycetes</taxon>
        <taxon>Pseudonocardiales</taxon>
        <taxon>Pseudonocardiaceae</taxon>
        <taxon>Actinomycetospora</taxon>
    </lineage>
</organism>
<protein>
    <submittedName>
        <fullName evidence="2">Putative phosphoribosyl transferase</fullName>
    </submittedName>
</protein>
<keyword evidence="2" id="KW-0808">Transferase</keyword>
<dbReference type="AlphaFoldDB" id="A0A2U1F3T7"/>
<accession>A0A2U1F3T7</accession>
<name>A0A2U1F3T7_9PSEU</name>
<dbReference type="Gene3D" id="3.40.50.2020">
    <property type="match status" value="1"/>
</dbReference>
<evidence type="ECO:0000259" key="1">
    <source>
        <dbReference type="Pfam" id="PF00156"/>
    </source>
</evidence>
<dbReference type="EMBL" id="QEKW01000012">
    <property type="protein sequence ID" value="PVZ06837.1"/>
    <property type="molecule type" value="Genomic_DNA"/>
</dbReference>
<dbReference type="SUPFAM" id="SSF53474">
    <property type="entry name" value="alpha/beta-Hydrolases"/>
    <property type="match status" value="1"/>
</dbReference>
<sequence length="459" mass="48266">MKFYDREDAGRRLADRLHDRAGRDGVVLGIARSGVPVAAVVARALGAPLDVVVTRRLGVPFQPGTGLGAVGEDGTLVVDDGVVRAVGAGEAELAEVERRERETVTRLVARYRSVRPPEPIEGRTAVVVDEGAVTGSSARAACRSVRARGASRIVLAVPFCPVGVMAGLREVADEVVVLEVARELRALGEDYAVHPPVDDDEVLAVLGRRGPVRSTRPIDGEPVAHVDIRVDRVAVSGHLVVPVEATGLVVFAHASGSSRFDPRHRETARSLRAAGMATFVVDLLAPREELVRERVFRTGMLATRLGAALTDVRRRPTCRGLPVGLLAESTAGAAALATAARRDDVDAVVCGNGRPDLVAPELPRIVAPVLLIVGDRDPVLVDLNRRARQALPPNSRLRVVAGTGRADGEHVPHGAPTRAAELACDWFARHLPAVPTGADGGPVGAGTFDPADVVRAGSP</sequence>
<dbReference type="OrthoDB" id="9810066at2"/>
<evidence type="ECO:0000313" key="3">
    <source>
        <dbReference type="Proteomes" id="UP000245639"/>
    </source>
</evidence>
<dbReference type="InterPro" id="IPR029057">
    <property type="entry name" value="PRTase-like"/>
</dbReference>
<gene>
    <name evidence="2" type="ORF">C8D89_11230</name>
</gene>
<dbReference type="CDD" id="cd06223">
    <property type="entry name" value="PRTases_typeI"/>
    <property type="match status" value="1"/>
</dbReference>
<reference evidence="2 3" key="1">
    <citation type="submission" date="2018-04" db="EMBL/GenBank/DDBJ databases">
        <title>Genomic Encyclopedia of Type Strains, Phase IV (KMG-IV): sequencing the most valuable type-strain genomes for metagenomic binning, comparative biology and taxonomic classification.</title>
        <authorList>
            <person name="Goeker M."/>
        </authorList>
    </citation>
    <scope>NUCLEOTIDE SEQUENCE [LARGE SCALE GENOMIC DNA]</scope>
    <source>
        <strain evidence="2 3">DSM 45771</strain>
    </source>
</reference>
<dbReference type="Gene3D" id="3.30.1310.20">
    <property type="entry name" value="PRTase-like"/>
    <property type="match status" value="1"/>
</dbReference>
<dbReference type="SUPFAM" id="SSF53271">
    <property type="entry name" value="PRTase-like"/>
    <property type="match status" value="1"/>
</dbReference>
<dbReference type="Pfam" id="PF00156">
    <property type="entry name" value="Pribosyltran"/>
    <property type="match status" value="1"/>
</dbReference>
<dbReference type="GO" id="GO:0016740">
    <property type="term" value="F:transferase activity"/>
    <property type="evidence" value="ECO:0007669"/>
    <property type="project" value="UniProtKB-KW"/>
</dbReference>
<dbReference type="Proteomes" id="UP000245639">
    <property type="component" value="Unassembled WGS sequence"/>
</dbReference>